<feature type="compositionally biased region" description="Low complexity" evidence="1">
    <location>
        <begin position="71"/>
        <end position="85"/>
    </location>
</feature>
<feature type="compositionally biased region" description="Pro residues" evidence="1">
    <location>
        <begin position="175"/>
        <end position="186"/>
    </location>
</feature>
<accession>A0ABQ2HA17</accession>
<dbReference type="InterPro" id="IPR025406">
    <property type="entry name" value="DUF4132"/>
</dbReference>
<feature type="compositionally biased region" description="Basic and acidic residues" evidence="1">
    <location>
        <begin position="1006"/>
        <end position="1028"/>
    </location>
</feature>
<protein>
    <recommendedName>
        <fullName evidence="2">WGR domain-containing protein</fullName>
    </recommendedName>
</protein>
<evidence type="ECO:0000313" key="4">
    <source>
        <dbReference type="Proteomes" id="UP000597656"/>
    </source>
</evidence>
<evidence type="ECO:0000313" key="3">
    <source>
        <dbReference type="EMBL" id="GGM70115.1"/>
    </source>
</evidence>
<dbReference type="EMBL" id="BMNC01000001">
    <property type="protein sequence ID" value="GGM70115.1"/>
    <property type="molecule type" value="Genomic_DNA"/>
</dbReference>
<evidence type="ECO:0000259" key="2">
    <source>
        <dbReference type="PROSITE" id="PS51977"/>
    </source>
</evidence>
<dbReference type="Gene3D" id="2.20.140.10">
    <property type="entry name" value="WGR domain"/>
    <property type="match status" value="1"/>
</dbReference>
<dbReference type="InterPro" id="IPR049809">
    <property type="entry name" value="YehF/YfeS-like_WGR"/>
</dbReference>
<dbReference type="PROSITE" id="PS51977">
    <property type="entry name" value="WGR"/>
    <property type="match status" value="1"/>
</dbReference>
<dbReference type="Pfam" id="PF05406">
    <property type="entry name" value="WGR"/>
    <property type="match status" value="1"/>
</dbReference>
<feature type="compositionally biased region" description="Low complexity" evidence="1">
    <location>
        <begin position="145"/>
        <end position="174"/>
    </location>
</feature>
<dbReference type="PANTHER" id="PTHR48125">
    <property type="entry name" value="LP07818P1"/>
    <property type="match status" value="1"/>
</dbReference>
<proteinExistence type="predicted"/>
<feature type="region of interest" description="Disordered" evidence="1">
    <location>
        <begin position="231"/>
        <end position="256"/>
    </location>
</feature>
<dbReference type="InterPro" id="IPR036930">
    <property type="entry name" value="WGR_dom_sf"/>
</dbReference>
<reference evidence="4" key="1">
    <citation type="journal article" date="2019" name="Int. J. Syst. Evol. Microbiol.">
        <title>The Global Catalogue of Microorganisms (GCM) 10K type strain sequencing project: providing services to taxonomists for standard genome sequencing and annotation.</title>
        <authorList>
            <consortium name="The Broad Institute Genomics Platform"/>
            <consortium name="The Broad Institute Genome Sequencing Center for Infectious Disease"/>
            <person name="Wu L."/>
            <person name="Ma J."/>
        </authorList>
    </citation>
    <scope>NUCLEOTIDE SEQUENCE [LARGE SCALE GENOMIC DNA]</scope>
    <source>
        <strain evidence="4">CGMCC 4.7319</strain>
    </source>
</reference>
<dbReference type="SUPFAM" id="SSF142921">
    <property type="entry name" value="WGR domain-like"/>
    <property type="match status" value="1"/>
</dbReference>
<comment type="caution">
    <text evidence="3">The sequence shown here is derived from an EMBL/GenBank/DDBJ whole genome shotgun (WGS) entry which is preliminary data.</text>
</comment>
<gene>
    <name evidence="3" type="ORF">GCM10011609_02270</name>
</gene>
<feature type="domain" description="WGR" evidence="2">
    <location>
        <begin position="1"/>
        <end position="78"/>
    </location>
</feature>
<sequence>MRRWELVSGSAAKFWEVSQADAAVTVRFGRIDTHGQTKTKDLASAEAAKAHVAKLVAEKEKKGYRAVAATTTTTEGEVTTPAATVSPAGAPQSAPATTRPAGQPTTAPVGVDTSPGTQPADATQSTTTSAGTPQPTTISPGMPQPATTLASATHPTTPALTHPATPPETATQPTTTPPAPHPPLSPPASHSNTPSPTTELPPPTDENTWAMPKTWLRDVIRQRDFHPAPEFAVNTALAEEARRRTTTQTDTTQTDTTLERILSEPTSDHDVVQAARDHLAGHPNPLGAAAIAVILTIGEQSAHAWIADHGLAFATEATIEFTKLACAREWFSQQREYGPERVVSRSYLHINLDNVEGKMLKTIRYALAVAPDTERDAVEAVLSRLGEQDLVNAKLARTFMMPGRSDWFHEAAQTPNSNHRWWVLPCSATTFEEFEHAQLSNSSVVLHTAVYVLGPAVAPLLAVALDHPYQRSDRRKQVLKVLSALPSDEAFTILLDRIDTKYVRPAVLSMMAAFPARAARLLGERADRSAELRQLLGVHLKTYPHLETPAGFVEVETVVVPEAPAEALPPVLASPPWLHRKPPVKPVVVPDLPVPGASITWQPGEREEWLRDGHWDTHPYKTWQHWLAEYKAGRIGYRMADLLVGAPEDEVRHLLADWQPNLGWSAESAGKRLAAKFGFDALPPLLRIAERSSGTAVILLPFATPEVAALMADWLVRLKQVRKIALSWLARHREQAARLLVPAALGKAGAERRNAETALRHLHALGVDVVALAPSPAAAAALESFLAVDPVDVLPAKLPAIGEWADTRLLPQVLLADRRQALSAEAAKHLLMTAALSKPGDVYAGLPLAREALDPGSLAEFAWAVFQRWQEVGAPSKEGWALTALGWFGDDSTVRSLSPLIRVWPGESQHARAVTGLDVLADIGTEVALSHLNSIAEKVKFKGLKTKAQEKVTQIADELGLSRDQLADRLVPRLGLDDAASLVIDYGPRRFTVGFDEQLKPYVLDPDGKRRKDLPKPGAKDDQDQAPLEHKRFMALKKDVRTIASDQIQRLERAMVDQRTWTTEEFHTVLAGHPLLWHIVRRLVWITADGESFRLAEDRTLADSGDDEFILPQASTVRVAHPVDLQDVLEAWGEVFADYEILQPFPQLGRPLHLVPPGEDLLPHLTKYCDADFPIGKILSLTKKGWVRGEPQDGGVECWITRPLPTGGALVASLDPGIAVGAIDIFPEVRFTELWFSANGYGYWSSQRNATEALTTDAITASEILSELESLR</sequence>
<dbReference type="RefSeq" id="WP_189152660.1">
    <property type="nucleotide sequence ID" value="NZ_BMNC01000001.1"/>
</dbReference>
<dbReference type="SMART" id="SM00773">
    <property type="entry name" value="WGR"/>
    <property type="match status" value="1"/>
</dbReference>
<feature type="region of interest" description="Disordered" evidence="1">
    <location>
        <begin position="71"/>
        <end position="209"/>
    </location>
</feature>
<evidence type="ECO:0000256" key="1">
    <source>
        <dbReference type="SAM" id="MobiDB-lite"/>
    </source>
</evidence>
<keyword evidence="4" id="KW-1185">Reference proteome</keyword>
<dbReference type="Pfam" id="PF13569">
    <property type="entry name" value="DUF4132"/>
    <property type="match status" value="1"/>
</dbReference>
<feature type="compositionally biased region" description="Low complexity" evidence="1">
    <location>
        <begin position="117"/>
        <end position="137"/>
    </location>
</feature>
<feature type="compositionally biased region" description="Low complexity" evidence="1">
    <location>
        <begin position="187"/>
        <end position="198"/>
    </location>
</feature>
<name>A0ABQ2HA17_9PSEU</name>
<organism evidence="3 4">
    <name type="scientific">Lentzea pudingi</name>
    <dbReference type="NCBI Taxonomy" id="1789439"/>
    <lineage>
        <taxon>Bacteria</taxon>
        <taxon>Bacillati</taxon>
        <taxon>Actinomycetota</taxon>
        <taxon>Actinomycetes</taxon>
        <taxon>Pseudonocardiales</taxon>
        <taxon>Pseudonocardiaceae</taxon>
        <taxon>Lentzea</taxon>
    </lineage>
</organism>
<feature type="compositionally biased region" description="Low complexity" evidence="1">
    <location>
        <begin position="246"/>
        <end position="256"/>
    </location>
</feature>
<dbReference type="InterPro" id="IPR008893">
    <property type="entry name" value="WGR_domain"/>
</dbReference>
<feature type="region of interest" description="Disordered" evidence="1">
    <location>
        <begin position="1004"/>
        <end position="1028"/>
    </location>
</feature>
<dbReference type="CDD" id="cd07996">
    <property type="entry name" value="WGR_MMR_like"/>
    <property type="match status" value="1"/>
</dbReference>
<dbReference type="Proteomes" id="UP000597656">
    <property type="component" value="Unassembled WGS sequence"/>
</dbReference>
<dbReference type="PANTHER" id="PTHR48125:SF12">
    <property type="entry name" value="AT HOOK TRANSCRIPTION FACTOR FAMILY-RELATED"/>
    <property type="match status" value="1"/>
</dbReference>